<organism evidence="3 4">
    <name type="scientific">Apophysomyces ossiformis</name>
    <dbReference type="NCBI Taxonomy" id="679940"/>
    <lineage>
        <taxon>Eukaryota</taxon>
        <taxon>Fungi</taxon>
        <taxon>Fungi incertae sedis</taxon>
        <taxon>Mucoromycota</taxon>
        <taxon>Mucoromycotina</taxon>
        <taxon>Mucoromycetes</taxon>
        <taxon>Mucorales</taxon>
        <taxon>Mucorineae</taxon>
        <taxon>Mucoraceae</taxon>
        <taxon>Apophysomyces</taxon>
    </lineage>
</organism>
<name>A0A8H7BVJ1_9FUNG</name>
<feature type="transmembrane region" description="Helical" evidence="1">
    <location>
        <begin position="35"/>
        <end position="51"/>
    </location>
</feature>
<keyword evidence="4" id="KW-1185">Reference proteome</keyword>
<dbReference type="Proteomes" id="UP000605846">
    <property type="component" value="Unassembled WGS sequence"/>
</dbReference>
<comment type="caution">
    <text evidence="1">Lacks conserved residue(s) required for the propagation of feature annotation.</text>
</comment>
<dbReference type="InterPro" id="IPR004345">
    <property type="entry name" value="TB2_DP1_HVA22"/>
</dbReference>
<evidence type="ECO:0000256" key="1">
    <source>
        <dbReference type="RuleBase" id="RU362006"/>
    </source>
</evidence>
<reference evidence="3" key="1">
    <citation type="submission" date="2020-01" db="EMBL/GenBank/DDBJ databases">
        <title>Genome Sequencing of Three Apophysomyces-Like Fungal Strains Confirms a Novel Fungal Genus in the Mucoromycota with divergent Burkholderia-like Endosymbiotic Bacteria.</title>
        <authorList>
            <person name="Stajich J.E."/>
            <person name="Macias A.M."/>
            <person name="Carter-House D."/>
            <person name="Lovett B."/>
            <person name="Kasson L.R."/>
            <person name="Berry K."/>
            <person name="Grigoriev I."/>
            <person name="Chang Y."/>
            <person name="Spatafora J."/>
            <person name="Kasson M.T."/>
        </authorList>
    </citation>
    <scope>NUCLEOTIDE SEQUENCE</scope>
    <source>
        <strain evidence="3">NRRL A-21654</strain>
    </source>
</reference>
<accession>A0A8H7BVJ1</accession>
<evidence type="ECO:0000313" key="3">
    <source>
        <dbReference type="EMBL" id="KAF7728400.1"/>
    </source>
</evidence>
<comment type="caution">
    <text evidence="3">The sequence shown here is derived from an EMBL/GenBank/DDBJ whole genome shotgun (WGS) entry which is preliminary data.</text>
</comment>
<feature type="transmembrane region" description="Helical" evidence="1">
    <location>
        <begin position="6"/>
        <end position="23"/>
    </location>
</feature>
<dbReference type="PANTHER" id="PTHR12300">
    <property type="entry name" value="HVA22-LIKE PROTEINS"/>
    <property type="match status" value="1"/>
</dbReference>
<keyword evidence="1" id="KW-0812">Transmembrane</keyword>
<comment type="similarity">
    <text evidence="1">Belongs to the DP1 family.</text>
</comment>
<feature type="compositionally biased region" description="Basic and acidic residues" evidence="2">
    <location>
        <begin position="217"/>
        <end position="226"/>
    </location>
</feature>
<feature type="region of interest" description="Disordered" evidence="2">
    <location>
        <begin position="147"/>
        <end position="182"/>
    </location>
</feature>
<feature type="compositionally biased region" description="Polar residues" evidence="2">
    <location>
        <begin position="147"/>
        <end position="156"/>
    </location>
</feature>
<protein>
    <recommendedName>
        <fullName evidence="1">Protein YOP1</fullName>
    </recommendedName>
</protein>
<dbReference type="Pfam" id="PF03134">
    <property type="entry name" value="TB2_DP1_HVA22"/>
    <property type="match status" value="1"/>
</dbReference>
<dbReference type="PANTHER" id="PTHR12300:SF117">
    <property type="entry name" value="LP05237P-RELATED"/>
    <property type="match status" value="1"/>
</dbReference>
<comment type="subcellular location">
    <subcellularLocation>
        <location evidence="1">Membrane</location>
        <topology evidence="1">Multi-pass membrane protein</topology>
    </subcellularLocation>
</comment>
<feature type="compositionally biased region" description="Low complexity" evidence="2">
    <location>
        <begin position="157"/>
        <end position="168"/>
    </location>
</feature>
<dbReference type="GO" id="GO:0016020">
    <property type="term" value="C:membrane"/>
    <property type="evidence" value="ECO:0007669"/>
    <property type="project" value="UniProtKB-SubCell"/>
</dbReference>
<proteinExistence type="inferred from homology"/>
<dbReference type="GO" id="GO:0071782">
    <property type="term" value="C:endoplasmic reticulum tubular network"/>
    <property type="evidence" value="ECO:0007669"/>
    <property type="project" value="TreeGrafter"/>
</dbReference>
<keyword evidence="1" id="KW-1133">Transmembrane helix</keyword>
<dbReference type="AlphaFoldDB" id="A0A8H7BVJ1"/>
<dbReference type="EMBL" id="JABAYA010000038">
    <property type="protein sequence ID" value="KAF7728400.1"/>
    <property type="molecule type" value="Genomic_DNA"/>
</dbReference>
<dbReference type="GO" id="GO:0071786">
    <property type="term" value="P:endoplasmic reticulum tubular network organization"/>
    <property type="evidence" value="ECO:0007669"/>
    <property type="project" value="TreeGrafter"/>
</dbReference>
<keyword evidence="1" id="KW-0472">Membrane</keyword>
<evidence type="ECO:0000313" key="4">
    <source>
        <dbReference type="Proteomes" id="UP000605846"/>
    </source>
</evidence>
<evidence type="ECO:0000256" key="2">
    <source>
        <dbReference type="SAM" id="MobiDB-lite"/>
    </source>
</evidence>
<dbReference type="OrthoDB" id="434647at2759"/>
<sequence length="264" mass="29351">MFLNGIYFLAKLLFLQLYPAYVCYKAIKVNDQPQFGSLLTYWVVVTAFLTAECLADIVLFWLPFYIEFKFALLIWMILPQKKGTIVLYSYLDPWLTSHQDEIDKTLIEIQHAVKDSVIVFGKNGFRTLRKIILDVFFNKSEDTRATSTASQLSSEQAADSASSSTSRSGSGGGGGDSGDGHPYGMFMTLVNKGISLTKQQPPIEEVTGGTGNSSGDDNGKLERSDSYDSLASFVSGRKKTPSPRSEEQGWTGYFTGWMWKSKTE</sequence>
<gene>
    <name evidence="3" type="ORF">EC973_006208</name>
</gene>
<feature type="region of interest" description="Disordered" evidence="2">
    <location>
        <begin position="202"/>
        <end position="264"/>
    </location>
</feature>